<dbReference type="Pfam" id="PF07712">
    <property type="entry name" value="SURNod19"/>
    <property type="match status" value="1"/>
</dbReference>
<evidence type="ECO:0000256" key="1">
    <source>
        <dbReference type="SAM" id="Phobius"/>
    </source>
</evidence>
<protein>
    <submittedName>
        <fullName evidence="3">Uncharacterized protein</fullName>
    </submittedName>
</protein>
<keyword evidence="1" id="KW-0812">Transmembrane</keyword>
<dbReference type="EMBL" id="SHOA02000001">
    <property type="protein sequence ID" value="TDH73426.1"/>
    <property type="molecule type" value="Genomic_DNA"/>
</dbReference>
<dbReference type="AlphaFoldDB" id="A0A976IKA8"/>
<organism evidence="3 4">
    <name type="scientific">Bremia lactucae</name>
    <name type="common">Lettuce downy mildew</name>
    <dbReference type="NCBI Taxonomy" id="4779"/>
    <lineage>
        <taxon>Eukaryota</taxon>
        <taxon>Sar</taxon>
        <taxon>Stramenopiles</taxon>
        <taxon>Oomycota</taxon>
        <taxon>Peronosporomycetes</taxon>
        <taxon>Peronosporales</taxon>
        <taxon>Peronosporaceae</taxon>
        <taxon>Bremia</taxon>
    </lineage>
</organism>
<reference evidence="3 4" key="1">
    <citation type="journal article" date="2021" name="Genome Biol.">
        <title>AFLAP: assembly-free linkage analysis pipeline using k-mers from genome sequencing data.</title>
        <authorList>
            <person name="Fletcher K."/>
            <person name="Zhang L."/>
            <person name="Gil J."/>
            <person name="Han R."/>
            <person name="Cavanaugh K."/>
            <person name="Michelmore R."/>
        </authorList>
    </citation>
    <scope>NUCLEOTIDE SEQUENCE [LARGE SCALE GENOMIC DNA]</scope>
    <source>
        <strain evidence="3 4">SF5</strain>
    </source>
</reference>
<dbReference type="InterPro" id="IPR011692">
    <property type="entry name" value="Stress_up-reg_Nod19"/>
</dbReference>
<comment type="caution">
    <text evidence="3">The sequence shown here is derived from an EMBL/GenBank/DDBJ whole genome shotgun (WGS) entry which is preliminary data.</text>
</comment>
<keyword evidence="4" id="KW-1185">Reference proteome</keyword>
<proteinExistence type="predicted"/>
<dbReference type="GeneID" id="94351812"/>
<dbReference type="RefSeq" id="XP_067822924.1">
    <property type="nucleotide sequence ID" value="XM_067966141.1"/>
</dbReference>
<name>A0A976IKA8_BRELC</name>
<feature type="signal peptide" evidence="2">
    <location>
        <begin position="1"/>
        <end position="17"/>
    </location>
</feature>
<accession>A0A976IKA8</accession>
<dbReference type="OrthoDB" id="1923469at2759"/>
<evidence type="ECO:0000313" key="4">
    <source>
        <dbReference type="Proteomes" id="UP000294530"/>
    </source>
</evidence>
<dbReference type="PANTHER" id="PTHR33390:SF1">
    <property type="entry name" value="STRESS UP-REGULATED NOD 19 PROTEIN"/>
    <property type="match status" value="1"/>
</dbReference>
<gene>
    <name evidence="3" type="ORF">CCR75_008086</name>
</gene>
<feature type="chain" id="PRO_5037906924" evidence="2">
    <location>
        <begin position="18"/>
        <end position="473"/>
    </location>
</feature>
<keyword evidence="1" id="KW-0472">Membrane</keyword>
<keyword evidence="2" id="KW-0732">Signal</keyword>
<feature type="transmembrane region" description="Helical" evidence="1">
    <location>
        <begin position="437"/>
        <end position="457"/>
    </location>
</feature>
<keyword evidence="1" id="KW-1133">Transmembrane helix</keyword>
<evidence type="ECO:0000256" key="2">
    <source>
        <dbReference type="SAM" id="SignalP"/>
    </source>
</evidence>
<dbReference type="Proteomes" id="UP000294530">
    <property type="component" value="Unassembled WGS sequence"/>
</dbReference>
<dbReference type="KEGG" id="blac:94351812"/>
<dbReference type="PANTHER" id="PTHR33390">
    <property type="entry name" value="STRESS UP-REGULATED NOD 19 PROTEIN"/>
    <property type="match status" value="1"/>
</dbReference>
<evidence type="ECO:0000313" key="3">
    <source>
        <dbReference type="EMBL" id="TDH73426.1"/>
    </source>
</evidence>
<sequence length="473" mass="52241">MLRVLAVLLLECVLAFAQQPETKRFTSLTPPISLPQGKVSNTFHRLAIPKGPIAVYRFEADVVEKDANNEIVPVPSFDAYLHHHVFGSTHQHYDAMKTRWAPMKPKTFSRSVAFGAGTECRGTPQEFYFPYAFMTVEGEDEWLANVHVINTRQMAPEKAHHCLECPCTSEDVFTNTSVNNLIFHKNSCNRQLLFENNTVCLAETYRGGLRCCENKESCLELDELERTRASDAVYYLRYSMEYAVIVPENRPLYLAACCDASGDLQHSGNIEYDVPICDPSTHPGCIHTLSTRQRLNNGSTPLGTNAPHQFEQARDVELVYAVGHQHRGGLGIQLYDDATGELLCASVPEYGSGTEAGNEDGYIIAMSTCTFDPPRRMRTTDIVRIVALYNNTVPHTGVMSLMYVALSDFPLLNTANLSGGIDTLTTATMTSTGSSDVLKLGIVAGAIACVLLITILARRKLRSGYAPLTSQNN</sequence>